<reference evidence="14" key="1">
    <citation type="submission" date="2022-01" db="EMBL/GenBank/DDBJ databases">
        <authorList>
            <person name="King R."/>
        </authorList>
    </citation>
    <scope>NUCLEOTIDE SEQUENCE</scope>
</reference>
<evidence type="ECO:0000256" key="4">
    <source>
        <dbReference type="ARBA" id="ARBA00022833"/>
    </source>
</evidence>
<dbReference type="InterPro" id="IPR001628">
    <property type="entry name" value="Znf_hrmn_rcpt"/>
</dbReference>
<dbReference type="InterPro" id="IPR035500">
    <property type="entry name" value="NHR-like_dom_sf"/>
</dbReference>
<dbReference type="PANTHER" id="PTHR24082">
    <property type="entry name" value="NUCLEAR HORMONE RECEPTOR"/>
    <property type="match status" value="1"/>
</dbReference>
<name>A0A9N9WX93_9DIPT</name>
<evidence type="ECO:0000313" key="15">
    <source>
        <dbReference type="Proteomes" id="UP001153620"/>
    </source>
</evidence>
<reference evidence="14" key="2">
    <citation type="submission" date="2022-10" db="EMBL/GenBank/DDBJ databases">
        <authorList>
            <consortium name="ENA_rothamsted_submissions"/>
            <consortium name="culmorum"/>
            <person name="King R."/>
        </authorList>
    </citation>
    <scope>NUCLEOTIDE SEQUENCE</scope>
</reference>
<dbReference type="PROSITE" id="PS00031">
    <property type="entry name" value="NUCLEAR_REC_DBD_1"/>
    <property type="match status" value="1"/>
</dbReference>
<evidence type="ECO:0008006" key="16">
    <source>
        <dbReference type="Google" id="ProtNLM"/>
    </source>
</evidence>
<dbReference type="GO" id="GO:0030154">
    <property type="term" value="P:cell differentiation"/>
    <property type="evidence" value="ECO:0007669"/>
    <property type="project" value="TreeGrafter"/>
</dbReference>
<dbReference type="GO" id="GO:0008270">
    <property type="term" value="F:zinc ion binding"/>
    <property type="evidence" value="ECO:0007669"/>
    <property type="project" value="UniProtKB-KW"/>
</dbReference>
<dbReference type="GO" id="GO:0006950">
    <property type="term" value="P:response to stress"/>
    <property type="evidence" value="ECO:0007669"/>
    <property type="project" value="UniProtKB-ARBA"/>
</dbReference>
<evidence type="ECO:0000256" key="1">
    <source>
        <dbReference type="ARBA" id="ARBA00004123"/>
    </source>
</evidence>
<gene>
    <name evidence="14" type="ORF">CHIRRI_LOCUS10351</name>
</gene>
<protein>
    <recommendedName>
        <fullName evidence="16">Nuclear hormone receptor HR96</fullName>
    </recommendedName>
</protein>
<evidence type="ECO:0000256" key="10">
    <source>
        <dbReference type="RuleBase" id="RU004334"/>
    </source>
</evidence>
<feature type="domain" description="NR LBD" evidence="13">
    <location>
        <begin position="420"/>
        <end position="642"/>
    </location>
</feature>
<dbReference type="EMBL" id="OU895879">
    <property type="protein sequence ID" value="CAG9807503.1"/>
    <property type="molecule type" value="Genomic_DNA"/>
</dbReference>
<keyword evidence="4 10" id="KW-0862">Zinc</keyword>
<evidence type="ECO:0000256" key="3">
    <source>
        <dbReference type="ARBA" id="ARBA00022771"/>
    </source>
</evidence>
<dbReference type="PROSITE" id="PS51030">
    <property type="entry name" value="NUCLEAR_REC_DBD_2"/>
    <property type="match status" value="1"/>
</dbReference>
<dbReference type="SMART" id="SM00399">
    <property type="entry name" value="ZnF_C4"/>
    <property type="match status" value="1"/>
</dbReference>
<dbReference type="FunFam" id="1.10.565.10:FF:000035">
    <property type="entry name" value="Nuclear hormone receptor HR96"/>
    <property type="match status" value="1"/>
</dbReference>
<evidence type="ECO:0000256" key="7">
    <source>
        <dbReference type="ARBA" id="ARBA00023163"/>
    </source>
</evidence>
<dbReference type="Gene3D" id="1.10.565.10">
    <property type="entry name" value="Retinoid X Receptor"/>
    <property type="match status" value="1"/>
</dbReference>
<dbReference type="GO" id="GO:0004879">
    <property type="term" value="F:nuclear receptor activity"/>
    <property type="evidence" value="ECO:0007669"/>
    <property type="project" value="TreeGrafter"/>
</dbReference>
<accession>A0A9N9WX93</accession>
<dbReference type="PROSITE" id="PS51843">
    <property type="entry name" value="NR_LBD"/>
    <property type="match status" value="1"/>
</dbReference>
<dbReference type="InterPro" id="IPR050234">
    <property type="entry name" value="Nuclear_hormone_rcpt_NR1"/>
</dbReference>
<dbReference type="FunFam" id="3.30.50.10:FF:000042">
    <property type="entry name" value="Nuclear hormone receptor HR96"/>
    <property type="match status" value="1"/>
</dbReference>
<dbReference type="Pfam" id="PF00105">
    <property type="entry name" value="zf-C4"/>
    <property type="match status" value="1"/>
</dbReference>
<feature type="compositionally biased region" description="Basic and acidic residues" evidence="11">
    <location>
        <begin position="97"/>
        <end position="119"/>
    </location>
</feature>
<evidence type="ECO:0000256" key="5">
    <source>
        <dbReference type="ARBA" id="ARBA00023015"/>
    </source>
</evidence>
<keyword evidence="5 10" id="KW-0805">Transcription regulation</keyword>
<proteinExistence type="inferred from homology"/>
<feature type="region of interest" description="Disordered" evidence="11">
    <location>
        <begin position="97"/>
        <end position="141"/>
    </location>
</feature>
<keyword evidence="6 10" id="KW-0238">DNA-binding</keyword>
<organism evidence="14 15">
    <name type="scientific">Chironomus riparius</name>
    <dbReference type="NCBI Taxonomy" id="315576"/>
    <lineage>
        <taxon>Eukaryota</taxon>
        <taxon>Metazoa</taxon>
        <taxon>Ecdysozoa</taxon>
        <taxon>Arthropoda</taxon>
        <taxon>Hexapoda</taxon>
        <taxon>Insecta</taxon>
        <taxon>Pterygota</taxon>
        <taxon>Neoptera</taxon>
        <taxon>Endopterygota</taxon>
        <taxon>Diptera</taxon>
        <taxon>Nematocera</taxon>
        <taxon>Chironomoidea</taxon>
        <taxon>Chironomidae</taxon>
        <taxon>Chironominae</taxon>
        <taxon>Chironomus</taxon>
    </lineage>
</organism>
<comment type="subcellular location">
    <subcellularLocation>
        <location evidence="1 10">Nucleus</location>
    </subcellularLocation>
</comment>
<dbReference type="GO" id="GO:0000978">
    <property type="term" value="F:RNA polymerase II cis-regulatory region sequence-specific DNA binding"/>
    <property type="evidence" value="ECO:0007669"/>
    <property type="project" value="TreeGrafter"/>
</dbReference>
<dbReference type="Pfam" id="PF00104">
    <property type="entry name" value="Hormone_recep"/>
    <property type="match status" value="1"/>
</dbReference>
<dbReference type="GO" id="GO:0000122">
    <property type="term" value="P:negative regulation of transcription by RNA polymerase II"/>
    <property type="evidence" value="ECO:0007669"/>
    <property type="project" value="TreeGrafter"/>
</dbReference>
<evidence type="ECO:0000259" key="13">
    <source>
        <dbReference type="PROSITE" id="PS51843"/>
    </source>
</evidence>
<evidence type="ECO:0000256" key="9">
    <source>
        <dbReference type="ARBA" id="ARBA00023242"/>
    </source>
</evidence>
<evidence type="ECO:0000256" key="6">
    <source>
        <dbReference type="ARBA" id="ARBA00023125"/>
    </source>
</evidence>
<dbReference type="OrthoDB" id="6352325at2759"/>
<dbReference type="PRINTS" id="PR00047">
    <property type="entry name" value="STROIDFINGER"/>
</dbReference>
<keyword evidence="2 10" id="KW-0479">Metal-binding</keyword>
<keyword evidence="3 10" id="KW-0863">Zinc-finger</keyword>
<feature type="region of interest" description="Disordered" evidence="11">
    <location>
        <begin position="317"/>
        <end position="340"/>
    </location>
</feature>
<feature type="compositionally biased region" description="Low complexity" evidence="11">
    <location>
        <begin position="321"/>
        <end position="340"/>
    </location>
</feature>
<dbReference type="PANTHER" id="PTHR24082:SF283">
    <property type="entry name" value="NUCLEAR HORMONE RECEPTOR HR96"/>
    <property type="match status" value="1"/>
</dbReference>
<dbReference type="GO" id="GO:0045944">
    <property type="term" value="P:positive regulation of transcription by RNA polymerase II"/>
    <property type="evidence" value="ECO:0007669"/>
    <property type="project" value="TreeGrafter"/>
</dbReference>
<dbReference type="Proteomes" id="UP001153620">
    <property type="component" value="Chromosome 3"/>
</dbReference>
<sequence>MSKQSCEKICVVCGDRSLGFNFNVLSCESCKAFFRRNAISNKKFSCPFSNVCEITVITRRFCQKCRLEKCFKVGMKKEYIMSDEDKEIKRMKIEQNRNKRKLRIDPEDKTFKKIKDEKSPAPSIATNNSDDSDDQSVSSNQIKLSSQSSVIDIVSAITEIPKESSRIIQQVMKTQDEALSVMSRIINDSNQALLLISHLIKNPSDGMLIISKMMSQSPLDALSVFTQFMSSPLDALQIIFKIMSSPKDVLKFMTELAKAPQNAMDIMRQFMSSTTESLQNMSRLISNSGTNNNIQYTENETIKSMLDVSSLDSPKSLISMPSPSTQINSPSSSYNDSDSNNNDYQQLTSAILKEIAYDISGKKAHKVNSIESIINEAIKLEYNTPEMITNYGNTCRELNEVEMMKIQELLDANCALYAPVEEDHLSFLGLGENLSMKPEASFVDPILLKVINLTAVAIRRLIKMSKKISGFKKMCQEDQIALLKGGCTEMMILRSVMQYDSDNALWKIPSMNRTNLKADILKLCPKGNVYEEHENFIKTFDVRLRTDERVVLILCAITLFCPNRAGIIHSDVIKLEQNSYYFLLRRYLESIYEGCEARSIFLQLLKKLQEVRRLNEEVISVYLDVNPSQVEPLLREIFDLKV</sequence>
<keyword evidence="15" id="KW-1185">Reference proteome</keyword>
<dbReference type="SMART" id="SM00430">
    <property type="entry name" value="HOLI"/>
    <property type="match status" value="1"/>
</dbReference>
<evidence type="ECO:0000256" key="11">
    <source>
        <dbReference type="SAM" id="MobiDB-lite"/>
    </source>
</evidence>
<comment type="similarity">
    <text evidence="10">Belongs to the nuclear hormone receptor family.</text>
</comment>
<feature type="domain" description="Nuclear receptor" evidence="12">
    <location>
        <begin position="7"/>
        <end position="82"/>
    </location>
</feature>
<keyword evidence="8 10" id="KW-0675">Receptor</keyword>
<dbReference type="InterPro" id="IPR000536">
    <property type="entry name" value="Nucl_hrmn_rcpt_lig-bd"/>
</dbReference>
<keyword evidence="7 10" id="KW-0804">Transcription</keyword>
<evidence type="ECO:0000313" key="14">
    <source>
        <dbReference type="EMBL" id="CAG9807503.1"/>
    </source>
</evidence>
<dbReference type="SUPFAM" id="SSF57716">
    <property type="entry name" value="Glucocorticoid receptor-like (DNA-binding domain)"/>
    <property type="match status" value="1"/>
</dbReference>
<dbReference type="CDD" id="cd06929">
    <property type="entry name" value="NR_LBD_F1"/>
    <property type="match status" value="1"/>
</dbReference>
<evidence type="ECO:0000256" key="8">
    <source>
        <dbReference type="ARBA" id="ARBA00023170"/>
    </source>
</evidence>
<evidence type="ECO:0000259" key="12">
    <source>
        <dbReference type="PROSITE" id="PS51030"/>
    </source>
</evidence>
<dbReference type="AlphaFoldDB" id="A0A9N9WX93"/>
<dbReference type="Gene3D" id="3.30.50.10">
    <property type="entry name" value="Erythroid Transcription Factor GATA-1, subunit A"/>
    <property type="match status" value="1"/>
</dbReference>
<keyword evidence="9 10" id="KW-0539">Nucleus</keyword>
<evidence type="ECO:0000256" key="2">
    <source>
        <dbReference type="ARBA" id="ARBA00022723"/>
    </source>
</evidence>
<dbReference type="InterPro" id="IPR013088">
    <property type="entry name" value="Znf_NHR/GATA"/>
</dbReference>
<dbReference type="GO" id="GO:0005634">
    <property type="term" value="C:nucleus"/>
    <property type="evidence" value="ECO:0007669"/>
    <property type="project" value="UniProtKB-SubCell"/>
</dbReference>
<dbReference type="SUPFAM" id="SSF48508">
    <property type="entry name" value="Nuclear receptor ligand-binding domain"/>
    <property type="match status" value="1"/>
</dbReference>